<evidence type="ECO:0000313" key="2">
    <source>
        <dbReference type="Proteomes" id="UP000217790"/>
    </source>
</evidence>
<dbReference type="AlphaFoldDB" id="A0A2H3D888"/>
<dbReference type="EMBL" id="KZ293704">
    <property type="protein sequence ID" value="PBK83696.1"/>
    <property type="molecule type" value="Genomic_DNA"/>
</dbReference>
<dbReference type="InParanoid" id="A0A2H3D888"/>
<dbReference type="STRING" id="47427.A0A2H3D888"/>
<sequence length="174" mass="19860">MRLAGFASSAFATWAPKTFAYYAGHLCDHLLHNAQLVLNWMNSVFAATTFNFGPRTLCFRHMDSVNLLFSCHLVLWDLKLVIDFLPGSTILIPSAILRHSNTTIAKGEFQTSEEYWRSLHEEEHLQAQKECSERWMMGLHMFSTLEELPHSFCKGIDSMLGLTFSTTAIWSLLL</sequence>
<organism evidence="1 2">
    <name type="scientific">Armillaria gallica</name>
    <name type="common">Bulbous honey fungus</name>
    <name type="synonym">Armillaria bulbosa</name>
    <dbReference type="NCBI Taxonomy" id="47427"/>
    <lineage>
        <taxon>Eukaryota</taxon>
        <taxon>Fungi</taxon>
        <taxon>Dikarya</taxon>
        <taxon>Basidiomycota</taxon>
        <taxon>Agaricomycotina</taxon>
        <taxon>Agaricomycetes</taxon>
        <taxon>Agaricomycetidae</taxon>
        <taxon>Agaricales</taxon>
        <taxon>Marasmiineae</taxon>
        <taxon>Physalacriaceae</taxon>
        <taxon>Armillaria</taxon>
    </lineage>
</organism>
<name>A0A2H3D888_ARMGA</name>
<proteinExistence type="predicted"/>
<dbReference type="OrthoDB" id="3025143at2759"/>
<gene>
    <name evidence="1" type="ORF">ARMGADRAFT_1048379</name>
</gene>
<keyword evidence="2" id="KW-1185">Reference proteome</keyword>
<reference evidence="2" key="1">
    <citation type="journal article" date="2017" name="Nat. Ecol. Evol.">
        <title>Genome expansion and lineage-specific genetic innovations in the forest pathogenic fungi Armillaria.</title>
        <authorList>
            <person name="Sipos G."/>
            <person name="Prasanna A.N."/>
            <person name="Walter M.C."/>
            <person name="O'Connor E."/>
            <person name="Balint B."/>
            <person name="Krizsan K."/>
            <person name="Kiss B."/>
            <person name="Hess J."/>
            <person name="Varga T."/>
            <person name="Slot J."/>
            <person name="Riley R."/>
            <person name="Boka B."/>
            <person name="Rigling D."/>
            <person name="Barry K."/>
            <person name="Lee J."/>
            <person name="Mihaltcheva S."/>
            <person name="LaButti K."/>
            <person name="Lipzen A."/>
            <person name="Waldron R."/>
            <person name="Moloney N.M."/>
            <person name="Sperisen C."/>
            <person name="Kredics L."/>
            <person name="Vagvoelgyi C."/>
            <person name="Patrignani A."/>
            <person name="Fitzpatrick D."/>
            <person name="Nagy I."/>
            <person name="Doyle S."/>
            <person name="Anderson J.B."/>
            <person name="Grigoriev I.V."/>
            <person name="Gueldener U."/>
            <person name="Muensterkoetter M."/>
            <person name="Nagy L.G."/>
        </authorList>
    </citation>
    <scope>NUCLEOTIDE SEQUENCE [LARGE SCALE GENOMIC DNA]</scope>
    <source>
        <strain evidence="2">Ar21-2</strain>
    </source>
</reference>
<evidence type="ECO:0000313" key="1">
    <source>
        <dbReference type="EMBL" id="PBK83696.1"/>
    </source>
</evidence>
<dbReference type="Proteomes" id="UP000217790">
    <property type="component" value="Unassembled WGS sequence"/>
</dbReference>
<protein>
    <submittedName>
        <fullName evidence="1">Uncharacterized protein</fullName>
    </submittedName>
</protein>
<accession>A0A2H3D888</accession>